<dbReference type="AlphaFoldDB" id="A0A5J9WLQ2"/>
<protein>
    <submittedName>
        <fullName evidence="2">Uncharacterized protein</fullName>
    </submittedName>
</protein>
<gene>
    <name evidence="2" type="ORF">EJB05_00314</name>
</gene>
<keyword evidence="3" id="KW-1185">Reference proteome</keyword>
<feature type="non-terminal residue" evidence="2">
    <location>
        <position position="1"/>
    </location>
</feature>
<dbReference type="Gramene" id="TVU49023">
    <property type="protein sequence ID" value="TVU49023"/>
    <property type="gene ID" value="EJB05_00314"/>
</dbReference>
<evidence type="ECO:0000313" key="3">
    <source>
        <dbReference type="Proteomes" id="UP000324897"/>
    </source>
</evidence>
<dbReference type="Proteomes" id="UP000324897">
    <property type="component" value="Chromosome 6"/>
</dbReference>
<comment type="caution">
    <text evidence="2">The sequence shown here is derived from an EMBL/GenBank/DDBJ whole genome shotgun (WGS) entry which is preliminary data.</text>
</comment>
<proteinExistence type="predicted"/>
<evidence type="ECO:0000256" key="1">
    <source>
        <dbReference type="SAM" id="MobiDB-lite"/>
    </source>
</evidence>
<accession>A0A5J9WLQ2</accession>
<organism evidence="2 3">
    <name type="scientific">Eragrostis curvula</name>
    <name type="common">weeping love grass</name>
    <dbReference type="NCBI Taxonomy" id="38414"/>
    <lineage>
        <taxon>Eukaryota</taxon>
        <taxon>Viridiplantae</taxon>
        <taxon>Streptophyta</taxon>
        <taxon>Embryophyta</taxon>
        <taxon>Tracheophyta</taxon>
        <taxon>Spermatophyta</taxon>
        <taxon>Magnoliopsida</taxon>
        <taxon>Liliopsida</taxon>
        <taxon>Poales</taxon>
        <taxon>Poaceae</taxon>
        <taxon>PACMAD clade</taxon>
        <taxon>Chloridoideae</taxon>
        <taxon>Eragrostideae</taxon>
        <taxon>Eragrostidinae</taxon>
        <taxon>Eragrostis</taxon>
    </lineage>
</organism>
<feature type="region of interest" description="Disordered" evidence="1">
    <location>
        <begin position="99"/>
        <end position="128"/>
    </location>
</feature>
<name>A0A5J9WLQ2_9POAL</name>
<evidence type="ECO:0000313" key="2">
    <source>
        <dbReference type="EMBL" id="TVU49023.1"/>
    </source>
</evidence>
<reference evidence="2 3" key="1">
    <citation type="journal article" date="2019" name="Sci. Rep.">
        <title>A high-quality genome of Eragrostis curvula grass provides insights into Poaceae evolution and supports new strategies to enhance forage quality.</title>
        <authorList>
            <person name="Carballo J."/>
            <person name="Santos B.A.C.M."/>
            <person name="Zappacosta D."/>
            <person name="Garbus I."/>
            <person name="Selva J.P."/>
            <person name="Gallo C.A."/>
            <person name="Diaz A."/>
            <person name="Albertini E."/>
            <person name="Caccamo M."/>
            <person name="Echenique V."/>
        </authorList>
    </citation>
    <scope>NUCLEOTIDE SEQUENCE [LARGE SCALE GENOMIC DNA]</scope>
    <source>
        <strain evidence="3">cv. Victoria</strain>
        <tissue evidence="2">Leaf</tissue>
    </source>
</reference>
<dbReference type="EMBL" id="RWGY01000002">
    <property type="protein sequence ID" value="TVU49023.1"/>
    <property type="molecule type" value="Genomic_DNA"/>
</dbReference>
<sequence length="128" mass="14005">MAVSVWLRPSSTASAVTTHPSPRHRRIAPAARRGVPCPRRPSSEDIDEAVVVCQFEHSRYSSPLLSCRRDSDSPAPDVERGATFECRRRYRRWCSSYTSSLQGRRGKGGGGDDDEENGAKVEGTGSGL</sequence>